<dbReference type="InterPro" id="IPR036237">
    <property type="entry name" value="Xyl_isomerase-like_sf"/>
</dbReference>
<dbReference type="GO" id="GO:0016853">
    <property type="term" value="F:isomerase activity"/>
    <property type="evidence" value="ECO:0007669"/>
    <property type="project" value="UniProtKB-KW"/>
</dbReference>
<feature type="domain" description="Xylose isomerase-like TIM barrel" evidence="1">
    <location>
        <begin position="22"/>
        <end position="257"/>
    </location>
</feature>
<evidence type="ECO:0000313" key="3">
    <source>
        <dbReference type="Proteomes" id="UP000322699"/>
    </source>
</evidence>
<dbReference type="InterPro" id="IPR013022">
    <property type="entry name" value="Xyl_isomerase-like_TIM-brl"/>
</dbReference>
<keyword evidence="3" id="KW-1185">Reference proteome</keyword>
<dbReference type="PANTHER" id="PTHR12110">
    <property type="entry name" value="HYDROXYPYRUVATE ISOMERASE"/>
    <property type="match status" value="1"/>
</dbReference>
<name>A0A5B1CMV9_9BACT</name>
<dbReference type="Pfam" id="PF01261">
    <property type="entry name" value="AP_endonuc_2"/>
    <property type="match status" value="1"/>
</dbReference>
<keyword evidence="2" id="KW-0413">Isomerase</keyword>
<comment type="caution">
    <text evidence="2">The sequence shown here is derived from an EMBL/GenBank/DDBJ whole genome shotgun (WGS) entry which is preliminary data.</text>
</comment>
<protein>
    <submittedName>
        <fullName evidence="2">Xylose isomerase-like TIM barrel</fullName>
    </submittedName>
</protein>
<gene>
    <name evidence="2" type="ORF">LF1_44570</name>
</gene>
<dbReference type="PANTHER" id="PTHR12110:SF41">
    <property type="entry name" value="INOSOSE DEHYDRATASE"/>
    <property type="match status" value="1"/>
</dbReference>
<accession>A0A5B1CMV9</accession>
<proteinExistence type="predicted"/>
<dbReference type="InterPro" id="IPR050312">
    <property type="entry name" value="IolE/XylAMocC-like"/>
</dbReference>
<dbReference type="Proteomes" id="UP000322699">
    <property type="component" value="Unassembled WGS sequence"/>
</dbReference>
<dbReference type="RefSeq" id="WP_068265430.1">
    <property type="nucleotide sequence ID" value="NZ_LWSK01000086.1"/>
</dbReference>
<organism evidence="2 3">
    <name type="scientific">Rubripirellula obstinata</name>
    <dbReference type="NCBI Taxonomy" id="406547"/>
    <lineage>
        <taxon>Bacteria</taxon>
        <taxon>Pseudomonadati</taxon>
        <taxon>Planctomycetota</taxon>
        <taxon>Planctomycetia</taxon>
        <taxon>Pirellulales</taxon>
        <taxon>Pirellulaceae</taxon>
        <taxon>Rubripirellula</taxon>
    </lineage>
</organism>
<evidence type="ECO:0000313" key="2">
    <source>
        <dbReference type="EMBL" id="KAA1261896.1"/>
    </source>
</evidence>
<dbReference type="EMBL" id="VRLW01000001">
    <property type="protein sequence ID" value="KAA1261896.1"/>
    <property type="molecule type" value="Genomic_DNA"/>
</dbReference>
<dbReference type="SUPFAM" id="SSF51658">
    <property type="entry name" value="Xylose isomerase-like"/>
    <property type="match status" value="1"/>
</dbReference>
<dbReference type="AlphaFoldDB" id="A0A5B1CMV9"/>
<dbReference type="OrthoDB" id="259584at2"/>
<dbReference type="Gene3D" id="3.20.20.150">
    <property type="entry name" value="Divalent-metal-dependent TIM barrel enzymes"/>
    <property type="match status" value="1"/>
</dbReference>
<evidence type="ECO:0000259" key="1">
    <source>
        <dbReference type="Pfam" id="PF01261"/>
    </source>
</evidence>
<sequence>MAELKIAVRIDAMNLPMRQSLEMAARMGASAVELNAKNGINPSSLSDTGLRSFRKMLDDLNLRVAALRFPTRHGYDHVPDLDRRVDATKQMMLLAYRLGSPVVVNSLGRVPESTDDARYETLKAVVDDLGRYGAKVGTFFAAETGTESGEQLMTLLESSEDGYVAVALNPGQLIINQFELSSSVAAVSSRVQLVLAIDGVLDLSAGRGISVPLGQGIAELPELLGVLEEHQYRGHFVVGRAESNLEELNQGIQYLRQL</sequence>
<reference evidence="2 3" key="1">
    <citation type="submission" date="2019-08" db="EMBL/GenBank/DDBJ databases">
        <title>Deep-cultivation of Planctomycetes and their phenomic and genomic characterization uncovers novel biology.</title>
        <authorList>
            <person name="Wiegand S."/>
            <person name="Jogler M."/>
            <person name="Boedeker C."/>
            <person name="Pinto D."/>
            <person name="Vollmers J."/>
            <person name="Rivas-Marin E."/>
            <person name="Kohn T."/>
            <person name="Peeters S.H."/>
            <person name="Heuer A."/>
            <person name="Rast P."/>
            <person name="Oberbeckmann S."/>
            <person name="Bunk B."/>
            <person name="Jeske O."/>
            <person name="Meyerdierks A."/>
            <person name="Storesund J.E."/>
            <person name="Kallscheuer N."/>
            <person name="Luecker S."/>
            <person name="Lage O.M."/>
            <person name="Pohl T."/>
            <person name="Merkel B.J."/>
            <person name="Hornburger P."/>
            <person name="Mueller R.-W."/>
            <person name="Bruemmer F."/>
            <person name="Labrenz M."/>
            <person name="Spormann A.M."/>
            <person name="Op Den Camp H."/>
            <person name="Overmann J."/>
            <person name="Amann R."/>
            <person name="Jetten M.S.M."/>
            <person name="Mascher T."/>
            <person name="Medema M.H."/>
            <person name="Devos D.P."/>
            <person name="Kaster A.-K."/>
            <person name="Ovreas L."/>
            <person name="Rohde M."/>
            <person name="Galperin M.Y."/>
            <person name="Jogler C."/>
        </authorList>
    </citation>
    <scope>NUCLEOTIDE SEQUENCE [LARGE SCALE GENOMIC DNA]</scope>
    <source>
        <strain evidence="2 3">LF1</strain>
    </source>
</reference>